<dbReference type="InterPro" id="IPR011692">
    <property type="entry name" value="Stress_up-reg_Nod19"/>
</dbReference>
<comment type="caution">
    <text evidence="2">The sequence shown here is derived from an EMBL/GenBank/DDBJ whole genome shotgun (WGS) entry which is preliminary data.</text>
</comment>
<accession>A0AAD8L3B4</accession>
<dbReference type="AlphaFoldDB" id="A0AAD8L3B4"/>
<organism evidence="2 3">
    <name type="scientific">Tagetes erecta</name>
    <name type="common">African marigold</name>
    <dbReference type="NCBI Taxonomy" id="13708"/>
    <lineage>
        <taxon>Eukaryota</taxon>
        <taxon>Viridiplantae</taxon>
        <taxon>Streptophyta</taxon>
        <taxon>Embryophyta</taxon>
        <taxon>Tracheophyta</taxon>
        <taxon>Spermatophyta</taxon>
        <taxon>Magnoliopsida</taxon>
        <taxon>eudicotyledons</taxon>
        <taxon>Gunneridae</taxon>
        <taxon>Pentapetalae</taxon>
        <taxon>asterids</taxon>
        <taxon>campanulids</taxon>
        <taxon>Asterales</taxon>
        <taxon>Asteraceae</taxon>
        <taxon>Asteroideae</taxon>
        <taxon>Heliantheae alliance</taxon>
        <taxon>Tageteae</taxon>
        <taxon>Tagetes</taxon>
    </lineage>
</organism>
<keyword evidence="1" id="KW-0472">Membrane</keyword>
<dbReference type="PANTHER" id="PTHR33390">
    <property type="entry name" value="STRESS UP-REGULATED NOD 19 PROTEIN"/>
    <property type="match status" value="1"/>
</dbReference>
<keyword evidence="1" id="KW-1133">Transmembrane helix</keyword>
<evidence type="ECO:0008006" key="4">
    <source>
        <dbReference type="Google" id="ProtNLM"/>
    </source>
</evidence>
<name>A0AAD8L3B4_TARER</name>
<dbReference type="Pfam" id="PF07712">
    <property type="entry name" value="SURNod19"/>
    <property type="match status" value="1"/>
</dbReference>
<reference evidence="2" key="1">
    <citation type="journal article" date="2023" name="bioRxiv">
        <title>Improved chromosome-level genome assembly for marigold (Tagetes erecta).</title>
        <authorList>
            <person name="Jiang F."/>
            <person name="Yuan L."/>
            <person name="Wang S."/>
            <person name="Wang H."/>
            <person name="Xu D."/>
            <person name="Wang A."/>
            <person name="Fan W."/>
        </authorList>
    </citation>
    <scope>NUCLEOTIDE SEQUENCE</scope>
    <source>
        <strain evidence="2">WSJ</strain>
        <tissue evidence="2">Leaf</tissue>
    </source>
</reference>
<feature type="transmembrane region" description="Helical" evidence="1">
    <location>
        <begin position="532"/>
        <end position="552"/>
    </location>
</feature>
<dbReference type="PANTHER" id="PTHR33390:SF1">
    <property type="entry name" value="STRESS UP-REGULATED NOD 19 PROTEIN"/>
    <property type="match status" value="1"/>
</dbReference>
<keyword evidence="1" id="KW-0812">Transmembrane</keyword>
<protein>
    <recommendedName>
        <fullName evidence="4">Stress up-regulated Nod 19 protein</fullName>
    </recommendedName>
</protein>
<gene>
    <name evidence="2" type="ORF">QVD17_10905</name>
</gene>
<evidence type="ECO:0000256" key="1">
    <source>
        <dbReference type="SAM" id="Phobius"/>
    </source>
</evidence>
<sequence length="567" mass="63297">MKSRASVAKDAKSDISFNFDNDAYPLSNSLLVHLSINIDKYRQPTHPQTLLTKPRTFFNYPQQINSCFYSPFCNNGVNSATTHLLFFFVSVTRKDCQVLKFTSNTLLDILSLRVNMLLATQSLAFLLVIVVFAVCYQESEARVTIDENGLKTMVYLSPKITQHPGSVSNKFYYDIEFPKGHIAIKSFNAEVVDEAGDPVSLQETYLHHWVAVRYYHRTGVKNIKYNVNLGFHQLDFIIAGNDGICDYGLPQFFGLGSETRKTSTDVPDPYGIEVGNQLKVPAGYEERWMFNIHAIDTRGAVDAMGCTECRCDLYNVTEDEYGRPLKPNYAGGLHCCYDGTQCKVKNGLESVERDYYLKYTVTWVDWSESIIPVKVFIFDVTDTWQHTGIHDCLVEYDIENGVATSGFTNTRKSSLTFPIDSDLVYGVAHQHSGGIGSALYGEDGRVICSSKPIYGKGNDAGDEAGYIVGMTTCYPKPGSMKIAKGETLTLECNYSSEKSHTGVMGLFYILVADSSLTLNEHVKIHEESKVPILFWGVAAFGLAVCAAVLVAYQRRMQNEYGYLSIAT</sequence>
<evidence type="ECO:0000313" key="2">
    <source>
        <dbReference type="EMBL" id="KAK1433987.1"/>
    </source>
</evidence>
<keyword evidence="3" id="KW-1185">Reference proteome</keyword>
<proteinExistence type="predicted"/>
<dbReference type="Proteomes" id="UP001229421">
    <property type="component" value="Unassembled WGS sequence"/>
</dbReference>
<feature type="transmembrane region" description="Helical" evidence="1">
    <location>
        <begin position="114"/>
        <end position="134"/>
    </location>
</feature>
<evidence type="ECO:0000313" key="3">
    <source>
        <dbReference type="Proteomes" id="UP001229421"/>
    </source>
</evidence>
<dbReference type="EMBL" id="JAUHHV010000002">
    <property type="protein sequence ID" value="KAK1433987.1"/>
    <property type="molecule type" value="Genomic_DNA"/>
</dbReference>